<dbReference type="AlphaFoldDB" id="A0A822E5A9"/>
<reference evidence="1" key="1">
    <citation type="submission" date="2021-02" db="EMBL/GenBank/DDBJ databases">
        <authorList>
            <person name="Nowell W R."/>
        </authorList>
    </citation>
    <scope>NUCLEOTIDE SEQUENCE</scope>
</reference>
<dbReference type="Proteomes" id="UP000663848">
    <property type="component" value="Unassembled WGS sequence"/>
</dbReference>
<feature type="non-terminal residue" evidence="1">
    <location>
        <position position="1"/>
    </location>
</feature>
<sequence length="45" mass="4810">GIRQNLAGSYQDSTGCGDQNSLATILGTISRELIEIIPVYANPME</sequence>
<evidence type="ECO:0000313" key="2">
    <source>
        <dbReference type="Proteomes" id="UP000663848"/>
    </source>
</evidence>
<evidence type="ECO:0000313" key="1">
    <source>
        <dbReference type="EMBL" id="CAF5092394.1"/>
    </source>
</evidence>
<gene>
    <name evidence="1" type="ORF">QYT958_LOCUS44400</name>
</gene>
<name>A0A822E5A9_9BILA</name>
<dbReference type="EMBL" id="CAJOBR010068490">
    <property type="protein sequence ID" value="CAF5092394.1"/>
    <property type="molecule type" value="Genomic_DNA"/>
</dbReference>
<comment type="caution">
    <text evidence="1">The sequence shown here is derived from an EMBL/GenBank/DDBJ whole genome shotgun (WGS) entry which is preliminary data.</text>
</comment>
<accession>A0A822E5A9</accession>
<organism evidence="1 2">
    <name type="scientific">Rotaria socialis</name>
    <dbReference type="NCBI Taxonomy" id="392032"/>
    <lineage>
        <taxon>Eukaryota</taxon>
        <taxon>Metazoa</taxon>
        <taxon>Spiralia</taxon>
        <taxon>Gnathifera</taxon>
        <taxon>Rotifera</taxon>
        <taxon>Eurotatoria</taxon>
        <taxon>Bdelloidea</taxon>
        <taxon>Philodinida</taxon>
        <taxon>Philodinidae</taxon>
        <taxon>Rotaria</taxon>
    </lineage>
</organism>
<protein>
    <submittedName>
        <fullName evidence="1">Uncharacterized protein</fullName>
    </submittedName>
</protein>
<proteinExistence type="predicted"/>